<evidence type="ECO:0000313" key="3">
    <source>
        <dbReference type="Proteomes" id="UP001165293"/>
    </source>
</evidence>
<dbReference type="RefSeq" id="WP_230528186.1">
    <property type="nucleotide sequence ID" value="NZ_JAJGAK010000004.1"/>
</dbReference>
<protein>
    <recommendedName>
        <fullName evidence="4">AmpE protein</fullName>
    </recommendedName>
</protein>
<feature type="transmembrane region" description="Helical" evidence="1">
    <location>
        <begin position="282"/>
        <end position="303"/>
    </location>
</feature>
<proteinExistence type="predicted"/>
<feature type="transmembrane region" description="Helical" evidence="1">
    <location>
        <begin position="74"/>
        <end position="92"/>
    </location>
</feature>
<dbReference type="EMBL" id="JAJGAK010000004">
    <property type="protein sequence ID" value="MCC8364395.1"/>
    <property type="molecule type" value="Genomic_DNA"/>
</dbReference>
<keyword evidence="3" id="KW-1185">Reference proteome</keyword>
<feature type="transmembrane region" description="Helical" evidence="1">
    <location>
        <begin position="47"/>
        <end position="67"/>
    </location>
</feature>
<keyword evidence="1" id="KW-0472">Membrane</keyword>
<keyword evidence="1" id="KW-1133">Transmembrane helix</keyword>
<organism evidence="2 3">
    <name type="scientific">Noviluteimonas lactosilytica</name>
    <dbReference type="NCBI Taxonomy" id="2888523"/>
    <lineage>
        <taxon>Bacteria</taxon>
        <taxon>Pseudomonadati</taxon>
        <taxon>Pseudomonadota</taxon>
        <taxon>Gammaproteobacteria</taxon>
        <taxon>Lysobacterales</taxon>
        <taxon>Lysobacteraceae</taxon>
        <taxon>Noviluteimonas</taxon>
    </lineage>
</organism>
<name>A0ABS8JLN3_9GAMM</name>
<evidence type="ECO:0000256" key="1">
    <source>
        <dbReference type="SAM" id="Phobius"/>
    </source>
</evidence>
<dbReference type="PANTHER" id="PTHR38684">
    <property type="entry name" value="PROTEIN AMPE"/>
    <property type="match status" value="1"/>
</dbReference>
<sequence>MSTTLIAVVIALIVGHTMPALVALRRYDWFIRWLEWLAAQLGDSPTWRGVGGLLFAIAPPLLAVGIVQLMLRGDFYGFPAFLFALATLFYAWGPRDLDHDVEAVVEATDAGVRRDAAARLYPEREAPSLDGGSLVEAVFRCALWRWFGVLFWFLLLGAFGALLYRLVALCAQGEAQKRLPEGASQAARTVLAFLDWPVAQLMTLSLALVGNFDSVFAAWKEAGGAGYTGDSRFLAAAARASVRSELADEALDEIDTEYVADGGVAVSRSIPGLPELRDAMSLVWRILLLWLAVLALFVIAGWVT</sequence>
<gene>
    <name evidence="2" type="ORF">LK996_15085</name>
</gene>
<keyword evidence="1" id="KW-0812">Transmembrane</keyword>
<evidence type="ECO:0008006" key="4">
    <source>
        <dbReference type="Google" id="ProtNLM"/>
    </source>
</evidence>
<dbReference type="PANTHER" id="PTHR38684:SF1">
    <property type="entry name" value="PROTEIN AMPE"/>
    <property type="match status" value="1"/>
</dbReference>
<feature type="transmembrane region" description="Helical" evidence="1">
    <location>
        <begin position="143"/>
        <end position="167"/>
    </location>
</feature>
<dbReference type="Proteomes" id="UP001165293">
    <property type="component" value="Unassembled WGS sequence"/>
</dbReference>
<accession>A0ABS8JLN3</accession>
<dbReference type="InterPro" id="IPR052966">
    <property type="entry name" value="Beta-lactamase_Reg"/>
</dbReference>
<comment type="caution">
    <text evidence="2">The sequence shown here is derived from an EMBL/GenBank/DDBJ whole genome shotgun (WGS) entry which is preliminary data.</text>
</comment>
<evidence type="ECO:0000313" key="2">
    <source>
        <dbReference type="EMBL" id="MCC8364395.1"/>
    </source>
</evidence>
<reference evidence="2" key="1">
    <citation type="submission" date="2021-10" db="EMBL/GenBank/DDBJ databases">
        <authorList>
            <person name="Lyu M."/>
            <person name="Wang X."/>
            <person name="Meng X."/>
            <person name="Xu K."/>
        </authorList>
    </citation>
    <scope>NUCLEOTIDE SEQUENCE</scope>
    <source>
        <strain evidence="2">A6</strain>
    </source>
</reference>